<dbReference type="AlphaFoldDB" id="A0A6L2Q4U6"/>
<keyword evidence="3" id="KW-0675">Receptor</keyword>
<dbReference type="SUPFAM" id="SSF81321">
    <property type="entry name" value="Family A G protein-coupled receptor-like"/>
    <property type="match status" value="1"/>
</dbReference>
<dbReference type="Proteomes" id="UP000502823">
    <property type="component" value="Unassembled WGS sequence"/>
</dbReference>
<keyword evidence="5" id="KW-0472">Membrane</keyword>
<feature type="transmembrane region" description="Helical" evidence="5">
    <location>
        <begin position="316"/>
        <end position="340"/>
    </location>
</feature>
<comment type="subcellular location">
    <subcellularLocation>
        <location evidence="1">Membrane</location>
        <topology evidence="1">Multi-pass membrane protein</topology>
    </subcellularLocation>
</comment>
<dbReference type="PANTHER" id="PTHR45695">
    <property type="entry name" value="LEUCOKININ RECEPTOR-RELATED"/>
    <property type="match status" value="1"/>
</dbReference>
<name>A0A6L2Q4U6_COPFO</name>
<feature type="transmembrane region" description="Helical" evidence="5">
    <location>
        <begin position="475"/>
        <end position="493"/>
    </location>
</feature>
<dbReference type="EMBL" id="BLKM01001292">
    <property type="protein sequence ID" value="GFG39911.1"/>
    <property type="molecule type" value="Genomic_DNA"/>
</dbReference>
<feature type="transmembrane region" description="Helical" evidence="5">
    <location>
        <begin position="442"/>
        <end position="463"/>
    </location>
</feature>
<dbReference type="InParanoid" id="A0A6L2Q4U6"/>
<dbReference type="Gene3D" id="1.20.1070.10">
    <property type="entry name" value="Rhodopsin 7-helix transmembrane proteins"/>
    <property type="match status" value="1"/>
</dbReference>
<dbReference type="CDD" id="cd00637">
    <property type="entry name" value="7tm_classA_rhodopsin-like"/>
    <property type="match status" value="1"/>
</dbReference>
<evidence type="ECO:0000256" key="1">
    <source>
        <dbReference type="ARBA" id="ARBA00004141"/>
    </source>
</evidence>
<dbReference type="GO" id="GO:0004930">
    <property type="term" value="F:G protein-coupled receptor activity"/>
    <property type="evidence" value="ECO:0007669"/>
    <property type="project" value="UniProtKB-KW"/>
</dbReference>
<evidence type="ECO:0000256" key="5">
    <source>
        <dbReference type="SAM" id="Phobius"/>
    </source>
</evidence>
<keyword evidence="5" id="KW-1133">Transmembrane helix</keyword>
<organism evidence="7 8">
    <name type="scientific">Coptotermes formosanus</name>
    <name type="common">Formosan subterranean termite</name>
    <dbReference type="NCBI Taxonomy" id="36987"/>
    <lineage>
        <taxon>Eukaryota</taxon>
        <taxon>Metazoa</taxon>
        <taxon>Ecdysozoa</taxon>
        <taxon>Arthropoda</taxon>
        <taxon>Hexapoda</taxon>
        <taxon>Insecta</taxon>
        <taxon>Pterygota</taxon>
        <taxon>Neoptera</taxon>
        <taxon>Polyneoptera</taxon>
        <taxon>Dictyoptera</taxon>
        <taxon>Blattodea</taxon>
        <taxon>Blattoidea</taxon>
        <taxon>Termitoidae</taxon>
        <taxon>Rhinotermitidae</taxon>
        <taxon>Coptotermes</taxon>
    </lineage>
</organism>
<feature type="signal peptide" evidence="6">
    <location>
        <begin position="1"/>
        <end position="20"/>
    </location>
</feature>
<keyword evidence="6" id="KW-0732">Signal</keyword>
<sequence>MQISDCFLWFLVMVVTSSNSQPANITCKFTAASDICCPVFQQKDEIALREAARIFAQCLVNNTQQYEAGDFINETEGIASDQLANFTCLVSDMKMDQPEIDTPENKDILQGSLHNYESDERFIETYEDFNKCSLFLCSVANFRDILLFRYNNTHCDDKYRYNAPEAQRICEEFFNELKDGRYIKNCVNVTESLRHSCVKIFLDINNCNIHLNTETRIFPFIPRALKSKEEEIYFGISLREVGGITGFVILSSIYVTGLVLNCILIRIFIRHEEMRKDSKLIIINIAIADILNLVLHSPPIDTFLVNSIHSPLSVTYVFYMIVGVNIYSVMMFSCHIYLTVLPVKNRRNSGCSVLRRYSPHAHALTAAVLACLVPVPLTSVLEEYYTVSLYVLIAYCAVPLCCSTLFSVGTSLRLGSCVQSVHCGSSDHETLRGPRSKSANTLVALIVVSAVSYVPYFSLPFVPPYIGEESDDHSFLIPWVFVWFNSFVNPIALKPGNILLVKGTDSRVVQSETASRFLKGSFDGPVVTRHGKKSSACVELQTSASWINKLTNNKNCLFEHCCLCILPVYEITLEMEGRCHCEDQYYSSLGCNTVLSGISLVLLSLPEDADDLVCETLVAVCQTKRCNSL</sequence>
<feature type="transmembrane region" description="Helical" evidence="5">
    <location>
        <begin position="247"/>
        <end position="268"/>
    </location>
</feature>
<evidence type="ECO:0000256" key="4">
    <source>
        <dbReference type="ARBA" id="ARBA00023224"/>
    </source>
</evidence>
<evidence type="ECO:0000313" key="7">
    <source>
        <dbReference type="EMBL" id="GFG39911.1"/>
    </source>
</evidence>
<feature type="transmembrane region" description="Helical" evidence="5">
    <location>
        <begin position="280"/>
        <end position="296"/>
    </location>
</feature>
<comment type="caution">
    <text evidence="7">The sequence shown here is derived from an EMBL/GenBank/DDBJ whole genome shotgun (WGS) entry which is preliminary data.</text>
</comment>
<dbReference type="OrthoDB" id="8187285at2759"/>
<reference evidence="8" key="1">
    <citation type="submission" date="2020-01" db="EMBL/GenBank/DDBJ databases">
        <title>Draft genome sequence of the Termite Coptotermes fromosanus.</title>
        <authorList>
            <person name="Itakura S."/>
            <person name="Yosikawa Y."/>
            <person name="Umezawa K."/>
        </authorList>
    </citation>
    <scope>NUCLEOTIDE SEQUENCE [LARGE SCALE GENOMIC DNA]</scope>
</reference>
<keyword evidence="2" id="KW-0297">G-protein coupled receptor</keyword>
<evidence type="ECO:0000256" key="2">
    <source>
        <dbReference type="ARBA" id="ARBA00023040"/>
    </source>
</evidence>
<proteinExistence type="predicted"/>
<dbReference type="PANTHER" id="PTHR45695:SF9">
    <property type="entry name" value="LEUCOKININ RECEPTOR"/>
    <property type="match status" value="1"/>
</dbReference>
<keyword evidence="4" id="KW-0807">Transducer</keyword>
<evidence type="ECO:0000256" key="3">
    <source>
        <dbReference type="ARBA" id="ARBA00023170"/>
    </source>
</evidence>
<gene>
    <name evidence="7" type="ORF">Cfor_03355</name>
</gene>
<protein>
    <recommendedName>
        <fullName evidence="9">G-protein coupled receptors family 1 profile domain-containing protein</fullName>
    </recommendedName>
</protein>
<feature type="chain" id="PRO_5026862327" description="G-protein coupled receptors family 1 profile domain-containing protein" evidence="6">
    <location>
        <begin position="21"/>
        <end position="629"/>
    </location>
</feature>
<keyword evidence="8" id="KW-1185">Reference proteome</keyword>
<feature type="transmembrane region" description="Helical" evidence="5">
    <location>
        <begin position="387"/>
        <end position="406"/>
    </location>
</feature>
<evidence type="ECO:0000256" key="6">
    <source>
        <dbReference type="SAM" id="SignalP"/>
    </source>
</evidence>
<keyword evidence="5" id="KW-0812">Transmembrane</keyword>
<evidence type="ECO:0008006" key="9">
    <source>
        <dbReference type="Google" id="ProtNLM"/>
    </source>
</evidence>
<accession>A0A6L2Q4U6</accession>
<evidence type="ECO:0000313" key="8">
    <source>
        <dbReference type="Proteomes" id="UP000502823"/>
    </source>
</evidence>
<feature type="transmembrane region" description="Helical" evidence="5">
    <location>
        <begin position="361"/>
        <end position="381"/>
    </location>
</feature>
<dbReference type="GO" id="GO:0005886">
    <property type="term" value="C:plasma membrane"/>
    <property type="evidence" value="ECO:0007669"/>
    <property type="project" value="TreeGrafter"/>
</dbReference>